<dbReference type="PROSITE" id="PS50297">
    <property type="entry name" value="ANK_REP_REGION"/>
    <property type="match status" value="8"/>
</dbReference>
<dbReference type="SUPFAM" id="SSF48403">
    <property type="entry name" value="Ankyrin repeat"/>
    <property type="match status" value="3"/>
</dbReference>
<dbReference type="InterPro" id="IPR002110">
    <property type="entry name" value="Ankyrin_rpt"/>
</dbReference>
<dbReference type="Pfam" id="PF12796">
    <property type="entry name" value="Ank_2"/>
    <property type="match status" value="2"/>
</dbReference>
<feature type="repeat" description="ANK" evidence="3">
    <location>
        <begin position="405"/>
        <end position="437"/>
    </location>
</feature>
<reference evidence="5 6" key="1">
    <citation type="submission" date="2020-05" db="EMBL/GenBank/DDBJ databases">
        <title>Identification and distribution of gene clusters putatively required for synthesis of sphingolipid metabolism inhibitors in phylogenetically diverse species of the filamentous fungus Fusarium.</title>
        <authorList>
            <person name="Kim H.-S."/>
            <person name="Busman M."/>
            <person name="Brown D.W."/>
            <person name="Divon H."/>
            <person name="Uhlig S."/>
            <person name="Proctor R.H."/>
        </authorList>
    </citation>
    <scope>NUCLEOTIDE SEQUENCE [LARGE SCALE GENOMIC DNA]</scope>
    <source>
        <strain evidence="5 6">NRRL 25196</strain>
    </source>
</reference>
<comment type="caution">
    <text evidence="5">The sequence shown here is derived from an EMBL/GenBank/DDBJ whole genome shotgun (WGS) entry which is preliminary data.</text>
</comment>
<dbReference type="InterPro" id="IPR054471">
    <property type="entry name" value="GPIID_WHD"/>
</dbReference>
<feature type="repeat" description="ANK" evidence="3">
    <location>
        <begin position="1221"/>
        <end position="1247"/>
    </location>
</feature>
<organism evidence="5 6">
    <name type="scientific">Fusarium napiforme</name>
    <dbReference type="NCBI Taxonomy" id="42672"/>
    <lineage>
        <taxon>Eukaryota</taxon>
        <taxon>Fungi</taxon>
        <taxon>Dikarya</taxon>
        <taxon>Ascomycota</taxon>
        <taxon>Pezizomycotina</taxon>
        <taxon>Sordariomycetes</taxon>
        <taxon>Hypocreomycetidae</taxon>
        <taxon>Hypocreales</taxon>
        <taxon>Nectriaceae</taxon>
        <taxon>Fusarium</taxon>
        <taxon>Fusarium fujikuroi species complex</taxon>
    </lineage>
</organism>
<evidence type="ECO:0000313" key="6">
    <source>
        <dbReference type="Proteomes" id="UP000574317"/>
    </source>
</evidence>
<dbReference type="Proteomes" id="UP000574317">
    <property type="component" value="Unassembled WGS sequence"/>
</dbReference>
<dbReference type="SMART" id="SM00248">
    <property type="entry name" value="ANK"/>
    <property type="match status" value="18"/>
</dbReference>
<dbReference type="Pfam" id="PF22939">
    <property type="entry name" value="WHD_GPIID"/>
    <property type="match status" value="1"/>
</dbReference>
<evidence type="ECO:0000256" key="3">
    <source>
        <dbReference type="PROSITE-ProRule" id="PRU00023"/>
    </source>
</evidence>
<keyword evidence="1" id="KW-0677">Repeat</keyword>
<proteinExistence type="predicted"/>
<evidence type="ECO:0000256" key="2">
    <source>
        <dbReference type="ARBA" id="ARBA00023043"/>
    </source>
</evidence>
<evidence type="ECO:0000259" key="4">
    <source>
        <dbReference type="Pfam" id="PF22939"/>
    </source>
</evidence>
<dbReference type="PANTHER" id="PTHR24198">
    <property type="entry name" value="ANKYRIN REPEAT AND PROTEIN KINASE DOMAIN-CONTAINING PROTEIN"/>
    <property type="match status" value="1"/>
</dbReference>
<feature type="domain" description="GPI inositol-deacylase winged helix" evidence="4">
    <location>
        <begin position="189"/>
        <end position="271"/>
    </location>
</feature>
<evidence type="ECO:0000313" key="5">
    <source>
        <dbReference type="EMBL" id="KAF5552266.1"/>
    </source>
</evidence>
<dbReference type="PROSITE" id="PS50088">
    <property type="entry name" value="ANK_REPEAT"/>
    <property type="match status" value="8"/>
</dbReference>
<dbReference type="InterPro" id="IPR036770">
    <property type="entry name" value="Ankyrin_rpt-contain_sf"/>
</dbReference>
<dbReference type="PANTHER" id="PTHR24198:SF165">
    <property type="entry name" value="ANKYRIN REPEAT-CONTAINING PROTEIN-RELATED"/>
    <property type="match status" value="1"/>
</dbReference>
<dbReference type="Pfam" id="PF13857">
    <property type="entry name" value="Ank_5"/>
    <property type="match status" value="1"/>
</dbReference>
<dbReference type="PRINTS" id="PR01415">
    <property type="entry name" value="ANKYRIN"/>
</dbReference>
<evidence type="ECO:0000256" key="1">
    <source>
        <dbReference type="ARBA" id="ARBA00022737"/>
    </source>
</evidence>
<keyword evidence="6" id="KW-1185">Reference proteome</keyword>
<dbReference type="Gene3D" id="1.25.40.20">
    <property type="entry name" value="Ankyrin repeat-containing domain"/>
    <property type="match status" value="3"/>
</dbReference>
<gene>
    <name evidence="5" type="ORF">FNAPI_7181</name>
</gene>
<feature type="repeat" description="ANK" evidence="3">
    <location>
        <begin position="472"/>
        <end position="505"/>
    </location>
</feature>
<name>A0A8H5JCR9_9HYPO</name>
<dbReference type="Pfam" id="PF00023">
    <property type="entry name" value="Ank"/>
    <property type="match status" value="1"/>
</dbReference>
<dbReference type="EMBL" id="JAAOAO010000263">
    <property type="protein sequence ID" value="KAF5552266.1"/>
    <property type="molecule type" value="Genomic_DNA"/>
</dbReference>
<feature type="repeat" description="ANK" evidence="3">
    <location>
        <begin position="439"/>
        <end position="471"/>
    </location>
</feature>
<keyword evidence="2 3" id="KW-0040">ANK repeat</keyword>
<feature type="repeat" description="ANK" evidence="3">
    <location>
        <begin position="506"/>
        <end position="538"/>
    </location>
</feature>
<feature type="repeat" description="ANK" evidence="3">
    <location>
        <begin position="1061"/>
        <end position="1093"/>
    </location>
</feature>
<sequence length="1405" mass="155415">MDHSKDLHKDFESGSSRPALHKLSDALKNAIQGFDQTFIVIDALNEYPKPSLPELRKTVQQLCGWTRILITSRADHDMFRTQPKAEIKKLTLRENDDDVRILVDACIKRGLFECHELSRQLEESEQEANAIREGIVLNAQGLLLHAKLHLKLITECQTIENALKVVKQPPAVLGTRYKQFLSKIEAKDVNSRRLAMATLTWLTQSVRHLTIDELRHALAINADSDILDNERMVGKGIIEIVCEGLVVVEVQSNRVRFFHDSAYTYFLNNELIAGPTAKEEVALQCISYLMLKTFTTGCCETDEAMNTRLRKYPFYSYASQHWGHHVRVGNWTSSIQRKTLSLLQTRRRFESSIQARGIPERRHNGFSQSFTKDLTGLHIAALFGLEELTKILLNGHPDATRVDGEGKTALHIAAENGFHEIAHRLIRAESKLPGMRDAQGQSPLHLASVNGHNRAIAVLTKKGCKVDSSDNHGQTALHLAVLNGHLSTTERLLRKYRGSPNSKDHDGKSPLHIAAWKGDLKTAKELLLHGAEVDSRDKNGLTALHYASCMGHKGVVKLLLQRSAQSSLLDNGLWNSLHWAAVRRHDITDPWTFHLRSGIGPTFHTRAINKRIDEMLQLGDFIIISEEALVNTFEEMVFKANAMEERKRQKGRHRFLNKPADKMASLMIQAKDKSQYLGDVLFTMQDELSAMRCNTNCGHKEVADVLLSESVSVDTPTEAHWATGQTFRGKAKVTALHLALLSGHTAVSHLLISKGSDFRTLCHLTGKSSPIEWDCKYEGLHLAVLLGNHGIVERMLEDQDLNCRSDPNAESFIYISKVEDTKTTPMTTFSVRPIHLACFSQKSNILIPLLIKSKVDINAPSTSKSEDGKVNLQCQPLHLAVACGHESAANSLISGGSEVDTQCFCAMEVHPADGPAELCLMTSSLPLAILRGMNSTVEALLDKGVSPNSRSSLIRKSDSLTSSLIEISPIHLAIFARNSSIVQSLLERDGDPNVEFHMETLGLKIALTALHLSVLRSDEPSITSLCQKNADVNSPVKFEAGYELGGDNNSPISAKLSSHVRGLTALHLAILLGRLNAFQRLCDHKSDVNMPAEFHFNFTMNVAQHLRLTVKLPALHIALLGRNTDLFEKLLENYKASEDQAYIDFLLHLEIGDATVHVQVQGTFSAIHLATLGSPSEMAKMLAGHALDINMKSTNSVISGTMRMPKKDSNEEEVFETSVAGDLTPLHLAALAGQHDIVQVLLDNKADCSAQCLDGRTAVDIARDVGFDSVVNQFPMTECAGPSAKGVPRPKPIERLLHEHGVNLLFGDSSTALGLITHPRGIQASRMNLREKFKVSKWHLGVPACRQTQEGRNAKAGEMGLEAGVGQTRKLAKSRELEVTAYDLTRKGKRVGDVHGIQWETCIGR</sequence>
<feature type="repeat" description="ANK" evidence="3">
    <location>
        <begin position="731"/>
        <end position="763"/>
    </location>
</feature>
<accession>A0A8H5JCR9</accession>
<feature type="repeat" description="ANK" evidence="3">
    <location>
        <begin position="539"/>
        <end position="571"/>
    </location>
</feature>
<protein>
    <submittedName>
        <fullName evidence="5">Ankyrin repeat-containing protein</fullName>
    </submittedName>
</protein>